<dbReference type="STRING" id="35608.A0A2U1QDW4"/>
<name>A0A2U1QDW4_ARTAN</name>
<proteinExistence type="inferred from homology"/>
<dbReference type="Proteomes" id="UP000245207">
    <property type="component" value="Unassembled WGS sequence"/>
</dbReference>
<evidence type="ECO:0000313" key="3">
    <source>
        <dbReference type="EMBL" id="PWA96209.1"/>
    </source>
</evidence>
<gene>
    <name evidence="3" type="ORF">CTI12_AA040700</name>
</gene>
<comment type="similarity">
    <text evidence="1">Belongs to the Frigida family.</text>
</comment>
<feature type="region of interest" description="Disordered" evidence="2">
    <location>
        <begin position="31"/>
        <end position="51"/>
    </location>
</feature>
<evidence type="ECO:0000256" key="1">
    <source>
        <dbReference type="RuleBase" id="RU364012"/>
    </source>
</evidence>
<dbReference type="GO" id="GO:0009908">
    <property type="term" value="P:flower development"/>
    <property type="evidence" value="ECO:0007669"/>
    <property type="project" value="UniProtKB-KW"/>
</dbReference>
<protein>
    <recommendedName>
        <fullName evidence="1">FRIGIDA-like protein</fullName>
    </recommendedName>
</protein>
<dbReference type="AlphaFoldDB" id="A0A2U1QDW4"/>
<organism evidence="3 4">
    <name type="scientific">Artemisia annua</name>
    <name type="common">Sweet wormwood</name>
    <dbReference type="NCBI Taxonomy" id="35608"/>
    <lineage>
        <taxon>Eukaryota</taxon>
        <taxon>Viridiplantae</taxon>
        <taxon>Streptophyta</taxon>
        <taxon>Embryophyta</taxon>
        <taxon>Tracheophyta</taxon>
        <taxon>Spermatophyta</taxon>
        <taxon>Magnoliopsida</taxon>
        <taxon>eudicotyledons</taxon>
        <taxon>Gunneridae</taxon>
        <taxon>Pentapetalae</taxon>
        <taxon>asterids</taxon>
        <taxon>campanulids</taxon>
        <taxon>Asterales</taxon>
        <taxon>Asteraceae</taxon>
        <taxon>Asteroideae</taxon>
        <taxon>Anthemideae</taxon>
        <taxon>Artemisiinae</taxon>
        <taxon>Artemisia</taxon>
    </lineage>
</organism>
<dbReference type="Pfam" id="PF07899">
    <property type="entry name" value="Frigida"/>
    <property type="match status" value="1"/>
</dbReference>
<reference evidence="3 4" key="1">
    <citation type="journal article" date="2018" name="Mol. Plant">
        <title>The genome of Artemisia annua provides insight into the evolution of Asteraceae family and artemisinin biosynthesis.</title>
        <authorList>
            <person name="Shen Q."/>
            <person name="Zhang L."/>
            <person name="Liao Z."/>
            <person name="Wang S."/>
            <person name="Yan T."/>
            <person name="Shi P."/>
            <person name="Liu M."/>
            <person name="Fu X."/>
            <person name="Pan Q."/>
            <person name="Wang Y."/>
            <person name="Lv Z."/>
            <person name="Lu X."/>
            <person name="Zhang F."/>
            <person name="Jiang W."/>
            <person name="Ma Y."/>
            <person name="Chen M."/>
            <person name="Hao X."/>
            <person name="Li L."/>
            <person name="Tang Y."/>
            <person name="Lv G."/>
            <person name="Zhou Y."/>
            <person name="Sun X."/>
            <person name="Brodelius P.E."/>
            <person name="Rose J.K.C."/>
            <person name="Tang K."/>
        </authorList>
    </citation>
    <scope>NUCLEOTIDE SEQUENCE [LARGE SCALE GENOMIC DNA]</scope>
    <source>
        <strain evidence="4">cv. Huhao1</strain>
        <tissue evidence="3">Leaf</tissue>
    </source>
</reference>
<dbReference type="InterPro" id="IPR012474">
    <property type="entry name" value="Frigida"/>
</dbReference>
<dbReference type="GO" id="GO:0030154">
    <property type="term" value="P:cell differentiation"/>
    <property type="evidence" value="ECO:0007669"/>
    <property type="project" value="UniProtKB-KW"/>
</dbReference>
<comment type="caution">
    <text evidence="3">The sequence shown here is derived from an EMBL/GenBank/DDBJ whole genome shotgun (WGS) entry which is preliminary data.</text>
</comment>
<keyword evidence="1" id="KW-0221">Differentiation</keyword>
<sequence>MEDHKLQNHYPLDPIQKRILQLEKAKVEKKRVMEVSKPQHKRPRANGVAAGYMPRNTNYARSMHHQLSTPKVEKKRVMEVSKPQHKRPRANGVAAGYMPRNTNYARSMHHQLSTRMTTNPTVTMFPLKTTFNHLWAVLLIHGSEPWELLRKWLPVSGYLYPLSL</sequence>
<evidence type="ECO:0000313" key="4">
    <source>
        <dbReference type="Proteomes" id="UP000245207"/>
    </source>
</evidence>
<keyword evidence="1" id="KW-0287">Flowering</keyword>
<evidence type="ECO:0000256" key="2">
    <source>
        <dbReference type="SAM" id="MobiDB-lite"/>
    </source>
</evidence>
<dbReference type="EMBL" id="PKPP01000190">
    <property type="protein sequence ID" value="PWA96209.1"/>
    <property type="molecule type" value="Genomic_DNA"/>
</dbReference>
<accession>A0A2U1QDW4</accession>
<keyword evidence="1" id="KW-0217">Developmental protein</keyword>
<keyword evidence="4" id="KW-1185">Reference proteome</keyword>